<organism evidence="1 2">
    <name type="scientific">Geobacter benzoatilyticus</name>
    <dbReference type="NCBI Taxonomy" id="2815309"/>
    <lineage>
        <taxon>Bacteria</taxon>
        <taxon>Pseudomonadati</taxon>
        <taxon>Thermodesulfobacteriota</taxon>
        <taxon>Desulfuromonadia</taxon>
        <taxon>Geobacterales</taxon>
        <taxon>Geobacteraceae</taxon>
        <taxon>Geobacter</taxon>
    </lineage>
</organism>
<gene>
    <name evidence="1" type="ORF">JZM60_09555</name>
</gene>
<dbReference type="EMBL" id="CP071382">
    <property type="protein sequence ID" value="QSV44422.1"/>
    <property type="molecule type" value="Genomic_DNA"/>
</dbReference>
<accession>A0ABX7PZ55</accession>
<reference evidence="1 2" key="1">
    <citation type="submission" date="2021-03" db="EMBL/GenBank/DDBJ databases">
        <title>Geobacter metallireducens gen. nov. sp. nov., a microorganism capable of coupling the complete oxidation of organic compounds to the reduction of iron and other metals.</title>
        <authorList>
            <person name="Li Y."/>
        </authorList>
    </citation>
    <scope>NUCLEOTIDE SEQUENCE [LARGE SCALE GENOMIC DNA]</scope>
    <source>
        <strain evidence="1 2">Jerry-YX</strain>
    </source>
</reference>
<proteinExistence type="predicted"/>
<dbReference type="InterPro" id="IPR009061">
    <property type="entry name" value="DNA-bd_dom_put_sf"/>
</dbReference>
<protein>
    <submittedName>
        <fullName evidence="1">Helix-turn-helix domain-containing protein</fullName>
    </submittedName>
</protein>
<dbReference type="SUPFAM" id="SSF46955">
    <property type="entry name" value="Putative DNA-binding domain"/>
    <property type="match status" value="1"/>
</dbReference>
<dbReference type="RefSeq" id="WP_207162083.1">
    <property type="nucleotide sequence ID" value="NZ_CP071382.1"/>
</dbReference>
<evidence type="ECO:0000313" key="1">
    <source>
        <dbReference type="EMBL" id="QSV44422.1"/>
    </source>
</evidence>
<keyword evidence="2" id="KW-1185">Reference proteome</keyword>
<dbReference type="Proteomes" id="UP000663651">
    <property type="component" value="Chromosome"/>
</dbReference>
<sequence>MSNKINIDEHEAAALYGPSVHWFRRARWAGGGPPFIKLSGRVLYRVEDLDAFFAGRVRRSTADPGPAVRGQR</sequence>
<name>A0ABX7PZ55_9BACT</name>
<evidence type="ECO:0000313" key="2">
    <source>
        <dbReference type="Proteomes" id="UP000663651"/>
    </source>
</evidence>